<protein>
    <submittedName>
        <fullName evidence="1">Uncharacterized protein</fullName>
    </submittedName>
</protein>
<dbReference type="EMBL" id="VSRR010008389">
    <property type="protein sequence ID" value="MPC48636.1"/>
    <property type="molecule type" value="Genomic_DNA"/>
</dbReference>
<accession>A0A5B7FT08</accession>
<dbReference type="Proteomes" id="UP000324222">
    <property type="component" value="Unassembled WGS sequence"/>
</dbReference>
<reference evidence="1 2" key="1">
    <citation type="submission" date="2019-05" db="EMBL/GenBank/DDBJ databases">
        <title>Another draft genome of Portunus trituberculatus and its Hox gene families provides insights of decapod evolution.</title>
        <authorList>
            <person name="Jeong J.-H."/>
            <person name="Song I."/>
            <person name="Kim S."/>
            <person name="Choi T."/>
            <person name="Kim D."/>
            <person name="Ryu S."/>
            <person name="Kim W."/>
        </authorList>
    </citation>
    <scope>NUCLEOTIDE SEQUENCE [LARGE SCALE GENOMIC DNA]</scope>
    <source>
        <tissue evidence="1">Muscle</tissue>
    </source>
</reference>
<sequence>MRLQRNIVKLKGCLERNFVKLKDCLERNFVKLKGCLEPNFVKLKGCLERNFVKLKGCLQLTAPQQEGHKEPREVRETRHSCCHRRRCREPGWNSHLSGGEQPCTTDRAAFVNIAEFGRVFVCFRREDKPEQRSTRRACVRHLRDVTGASECQTLASWSAPGGFAVRSKGAQ</sequence>
<dbReference type="AlphaFoldDB" id="A0A5B7FT08"/>
<gene>
    <name evidence="1" type="ORF">E2C01_042417</name>
</gene>
<name>A0A5B7FT08_PORTR</name>
<evidence type="ECO:0000313" key="2">
    <source>
        <dbReference type="Proteomes" id="UP000324222"/>
    </source>
</evidence>
<evidence type="ECO:0000313" key="1">
    <source>
        <dbReference type="EMBL" id="MPC48636.1"/>
    </source>
</evidence>
<comment type="caution">
    <text evidence="1">The sequence shown here is derived from an EMBL/GenBank/DDBJ whole genome shotgun (WGS) entry which is preliminary data.</text>
</comment>
<keyword evidence="2" id="KW-1185">Reference proteome</keyword>
<proteinExistence type="predicted"/>
<organism evidence="1 2">
    <name type="scientific">Portunus trituberculatus</name>
    <name type="common">Swimming crab</name>
    <name type="synonym">Neptunus trituberculatus</name>
    <dbReference type="NCBI Taxonomy" id="210409"/>
    <lineage>
        <taxon>Eukaryota</taxon>
        <taxon>Metazoa</taxon>
        <taxon>Ecdysozoa</taxon>
        <taxon>Arthropoda</taxon>
        <taxon>Crustacea</taxon>
        <taxon>Multicrustacea</taxon>
        <taxon>Malacostraca</taxon>
        <taxon>Eumalacostraca</taxon>
        <taxon>Eucarida</taxon>
        <taxon>Decapoda</taxon>
        <taxon>Pleocyemata</taxon>
        <taxon>Brachyura</taxon>
        <taxon>Eubrachyura</taxon>
        <taxon>Portunoidea</taxon>
        <taxon>Portunidae</taxon>
        <taxon>Portuninae</taxon>
        <taxon>Portunus</taxon>
    </lineage>
</organism>